<name>A0AAJ6YQM5_9HYME</name>
<dbReference type="PANTHER" id="PTHR47331">
    <property type="entry name" value="PHD-TYPE DOMAIN-CONTAINING PROTEIN"/>
    <property type="match status" value="1"/>
</dbReference>
<evidence type="ECO:0000313" key="2">
    <source>
        <dbReference type="RefSeq" id="XP_011502401.1"/>
    </source>
</evidence>
<gene>
    <name evidence="2" type="primary">LOC105365842</name>
</gene>
<sequence length="437" mass="49848">MGSFARNIYRLPSPRSIEDVPHHKATAIAEIRTVNMTVDSTVHVHGIGGAQLTRTQGVVTVTLQSINSNSIVIIQAHILKTLTSIIPSADPASHDWSHLQGLPLVDPQYFKPRTIDIILGSDTYGQIIKPRVITDSPHVSMAQLSIFRWLVLGPATSKQISIVTAFHVSWHDEEEKIHELFLKFWVLEEVHSGDNIKRTPEEQQCEEYFKNTHSRDLKGRYIVRIPLTSPSDKLGSTYNTARRFLQSLLNKFVKSEEYRMHQFMIEYKNLGHMKLAPTSSSHQTRYYLPHHGVLKPDNTTTKLRIVFNGSCKSTSGLSLNDIMYTGPNLNPDISDALIWIRRQRYLFATDIRKIYRQIRVHEDDWDLQRSLWINENNEEVSYHLTTATYGKRAAPFLAVRTLLQLVEDEGEKYPLAVPSIIHGRYVDDIFGSADTPG</sequence>
<reference evidence="2" key="1">
    <citation type="submission" date="2025-08" db="UniProtKB">
        <authorList>
            <consortium name="RefSeq"/>
        </authorList>
    </citation>
    <scope>IDENTIFICATION</scope>
</reference>
<dbReference type="InterPro" id="IPR043502">
    <property type="entry name" value="DNA/RNA_pol_sf"/>
</dbReference>
<protein>
    <submittedName>
        <fullName evidence="2">Uncharacterized protein LOC105365842</fullName>
    </submittedName>
</protein>
<dbReference type="GeneID" id="105365842"/>
<dbReference type="PANTHER" id="PTHR47331:SF1">
    <property type="entry name" value="GAG-LIKE PROTEIN"/>
    <property type="match status" value="1"/>
</dbReference>
<dbReference type="KEGG" id="csol:105365842"/>
<organism evidence="1 2">
    <name type="scientific">Ceratosolen solmsi marchali</name>
    <dbReference type="NCBI Taxonomy" id="326594"/>
    <lineage>
        <taxon>Eukaryota</taxon>
        <taxon>Metazoa</taxon>
        <taxon>Ecdysozoa</taxon>
        <taxon>Arthropoda</taxon>
        <taxon>Hexapoda</taxon>
        <taxon>Insecta</taxon>
        <taxon>Pterygota</taxon>
        <taxon>Neoptera</taxon>
        <taxon>Endopterygota</taxon>
        <taxon>Hymenoptera</taxon>
        <taxon>Apocrita</taxon>
        <taxon>Proctotrupomorpha</taxon>
        <taxon>Chalcidoidea</taxon>
        <taxon>Agaonidae</taxon>
        <taxon>Agaoninae</taxon>
        <taxon>Ceratosolen</taxon>
    </lineage>
</organism>
<dbReference type="RefSeq" id="XP_011502401.1">
    <property type="nucleotide sequence ID" value="XM_011504099.1"/>
</dbReference>
<keyword evidence="1" id="KW-1185">Reference proteome</keyword>
<evidence type="ECO:0000313" key="1">
    <source>
        <dbReference type="Proteomes" id="UP000695007"/>
    </source>
</evidence>
<dbReference type="GO" id="GO:0071897">
    <property type="term" value="P:DNA biosynthetic process"/>
    <property type="evidence" value="ECO:0007669"/>
    <property type="project" value="UniProtKB-ARBA"/>
</dbReference>
<dbReference type="Proteomes" id="UP000695007">
    <property type="component" value="Unplaced"/>
</dbReference>
<dbReference type="SUPFAM" id="SSF56672">
    <property type="entry name" value="DNA/RNA polymerases"/>
    <property type="match status" value="1"/>
</dbReference>
<accession>A0AAJ6YQM5</accession>
<proteinExistence type="predicted"/>
<dbReference type="AlphaFoldDB" id="A0AAJ6YQM5"/>